<evidence type="ECO:0000313" key="3">
    <source>
        <dbReference type="Proteomes" id="UP001596258"/>
    </source>
</evidence>
<keyword evidence="1" id="KW-0472">Membrane</keyword>
<sequence>MDKQDRLNFKLGAKQQVSGNFKFYLLLSILWMAMQWIGGSMYARDMNWAERVLSDGSATIGWNGFFSFAGLFFLVASMLRMGVRLTMIDLDRGKIEANNPIQRSFALFDKGQYFLGWIFISILTGIFVALWSLLFVFPGIIKAYAYSQAFFIYRDAYDRGEKMTALQAITASRKLMDGNKSFLFIMDLSFILWFMLVAMTFNIAGLFVDPYYDLTRAKFYNQLVVRQQDVPGGSQFTATDHDSEN</sequence>
<proteinExistence type="predicted"/>
<dbReference type="Pfam" id="PF06161">
    <property type="entry name" value="DUF975"/>
    <property type="match status" value="1"/>
</dbReference>
<keyword evidence="3" id="KW-1185">Reference proteome</keyword>
<accession>A0ABW1UCH4</accession>
<dbReference type="Proteomes" id="UP001596258">
    <property type="component" value="Unassembled WGS sequence"/>
</dbReference>
<comment type="caution">
    <text evidence="2">The sequence shown here is derived from an EMBL/GenBank/DDBJ whole genome shotgun (WGS) entry which is preliminary data.</text>
</comment>
<feature type="transmembrane region" description="Helical" evidence="1">
    <location>
        <begin position="113"/>
        <end position="141"/>
    </location>
</feature>
<feature type="transmembrane region" description="Helical" evidence="1">
    <location>
        <begin position="182"/>
        <end position="208"/>
    </location>
</feature>
<feature type="transmembrane region" description="Helical" evidence="1">
    <location>
        <begin position="59"/>
        <end position="79"/>
    </location>
</feature>
<dbReference type="PANTHER" id="PTHR40076">
    <property type="entry name" value="MEMBRANE PROTEIN-RELATED"/>
    <property type="match status" value="1"/>
</dbReference>
<dbReference type="RefSeq" id="WP_125576480.1">
    <property type="nucleotide sequence ID" value="NZ_JBHSSO010000066.1"/>
</dbReference>
<reference evidence="3" key="1">
    <citation type="journal article" date="2019" name="Int. J. Syst. Evol. Microbiol.">
        <title>The Global Catalogue of Microorganisms (GCM) 10K type strain sequencing project: providing services to taxonomists for standard genome sequencing and annotation.</title>
        <authorList>
            <consortium name="The Broad Institute Genomics Platform"/>
            <consortium name="The Broad Institute Genome Sequencing Center for Infectious Disease"/>
            <person name="Wu L."/>
            <person name="Ma J."/>
        </authorList>
    </citation>
    <scope>NUCLEOTIDE SEQUENCE [LARGE SCALE GENOMIC DNA]</scope>
    <source>
        <strain evidence="3">CCM 8893</strain>
    </source>
</reference>
<organism evidence="2 3">
    <name type="scientific">Levilactobacillus angrenensis</name>
    <dbReference type="NCBI Taxonomy" id="2486020"/>
    <lineage>
        <taxon>Bacteria</taxon>
        <taxon>Bacillati</taxon>
        <taxon>Bacillota</taxon>
        <taxon>Bacilli</taxon>
        <taxon>Lactobacillales</taxon>
        <taxon>Lactobacillaceae</taxon>
        <taxon>Levilactobacillus</taxon>
    </lineage>
</organism>
<keyword evidence="1" id="KW-1133">Transmembrane helix</keyword>
<name>A0ABW1UCH4_9LACO</name>
<evidence type="ECO:0000313" key="2">
    <source>
        <dbReference type="EMBL" id="MFC6290290.1"/>
    </source>
</evidence>
<gene>
    <name evidence="2" type="ORF">ACFP1M_08930</name>
</gene>
<protein>
    <submittedName>
        <fullName evidence="2">DUF975 family protein</fullName>
    </submittedName>
</protein>
<feature type="transmembrane region" description="Helical" evidence="1">
    <location>
        <begin position="21"/>
        <end position="39"/>
    </location>
</feature>
<dbReference type="EMBL" id="JBHSSO010000066">
    <property type="protein sequence ID" value="MFC6290290.1"/>
    <property type="molecule type" value="Genomic_DNA"/>
</dbReference>
<dbReference type="PANTHER" id="PTHR40076:SF1">
    <property type="entry name" value="MEMBRANE PROTEIN"/>
    <property type="match status" value="1"/>
</dbReference>
<evidence type="ECO:0000256" key="1">
    <source>
        <dbReference type="SAM" id="Phobius"/>
    </source>
</evidence>
<dbReference type="InterPro" id="IPR010380">
    <property type="entry name" value="DUF975"/>
</dbReference>
<keyword evidence="1" id="KW-0812">Transmembrane</keyword>